<keyword evidence="7" id="KW-1185">Reference proteome</keyword>
<gene>
    <name evidence="6" type="ORF">A3Q56_02986</name>
</gene>
<comment type="subcellular location">
    <subcellularLocation>
        <location evidence="2">Cytoplasm</location>
    </subcellularLocation>
    <subcellularLocation>
        <location evidence="1">Photoreceptor inner segment</location>
    </subcellularLocation>
</comment>
<dbReference type="PANTHER" id="PTHR33958:SF1">
    <property type="entry name" value="CILIA- AND FLAGELLA-ASSOCIATED PROTEIN 418"/>
    <property type="match status" value="1"/>
</dbReference>
<proteinExistence type="predicted"/>
<dbReference type="PANTHER" id="PTHR33958">
    <property type="entry name" value="PROTEIN C8ORF37"/>
    <property type="match status" value="1"/>
</dbReference>
<comment type="function">
    <text evidence="4">May be involved in photoreceptor outer segment disk morphogenesis.</text>
</comment>
<dbReference type="Proteomes" id="UP000078046">
    <property type="component" value="Unassembled WGS sequence"/>
</dbReference>
<evidence type="ECO:0000313" key="7">
    <source>
        <dbReference type="Proteomes" id="UP000078046"/>
    </source>
</evidence>
<evidence type="ECO:0000313" key="6">
    <source>
        <dbReference type="EMBL" id="OAF69262.1"/>
    </source>
</evidence>
<dbReference type="OrthoDB" id="259905at2759"/>
<keyword evidence="3" id="KW-0963">Cytoplasm</keyword>
<dbReference type="AlphaFoldDB" id="A0A177B6D2"/>
<dbReference type="GO" id="GO:0005829">
    <property type="term" value="C:cytosol"/>
    <property type="evidence" value="ECO:0007669"/>
    <property type="project" value="TreeGrafter"/>
</dbReference>
<name>A0A177B6D2_9BILA</name>
<dbReference type="EMBL" id="LWCA01000311">
    <property type="protein sequence ID" value="OAF69262.1"/>
    <property type="molecule type" value="Genomic_DNA"/>
</dbReference>
<dbReference type="GO" id="GO:0001917">
    <property type="term" value="C:photoreceptor inner segment"/>
    <property type="evidence" value="ECO:0007669"/>
    <property type="project" value="UniProtKB-SubCell"/>
</dbReference>
<sequence>MDDINIDLDNLIDNFENNTKNKKKIENKENFIQETTPQIKTLDKLLKEFQIDEINEDSKQDKINHNSNYNSETKTIKKCTNVFAGGNKVDLGLSDMVLKRCCHNMKCLKCDIDVVILCNQKWSNNVDYLFFRNNSPNITKMKKESKFDRDYRCFACQCQWCSISHTDTINVSEKFRWVCKGH</sequence>
<accession>A0A177B6D2</accession>
<dbReference type="Pfam" id="PF14996">
    <property type="entry name" value="RMP"/>
    <property type="match status" value="1"/>
</dbReference>
<evidence type="ECO:0000256" key="3">
    <source>
        <dbReference type="ARBA" id="ARBA00022490"/>
    </source>
</evidence>
<protein>
    <recommendedName>
        <fullName evidence="5">Cilia- and flagella-associated protein 418</fullName>
    </recommendedName>
</protein>
<comment type="caution">
    <text evidence="6">The sequence shown here is derived from an EMBL/GenBank/DDBJ whole genome shotgun (WGS) entry which is preliminary data.</text>
</comment>
<evidence type="ECO:0000256" key="5">
    <source>
        <dbReference type="ARBA" id="ARBA00026215"/>
    </source>
</evidence>
<evidence type="ECO:0000256" key="1">
    <source>
        <dbReference type="ARBA" id="ARBA00004437"/>
    </source>
</evidence>
<evidence type="ECO:0000256" key="2">
    <source>
        <dbReference type="ARBA" id="ARBA00004496"/>
    </source>
</evidence>
<reference evidence="6 7" key="1">
    <citation type="submission" date="2016-04" db="EMBL/GenBank/DDBJ databases">
        <title>The genome of Intoshia linei affirms orthonectids as highly simplified spiralians.</title>
        <authorList>
            <person name="Mikhailov K.V."/>
            <person name="Slusarev G.S."/>
            <person name="Nikitin M.A."/>
            <person name="Logacheva M.D."/>
            <person name="Penin A."/>
            <person name="Aleoshin V."/>
            <person name="Panchin Y.V."/>
        </authorList>
    </citation>
    <scope>NUCLEOTIDE SEQUENCE [LARGE SCALE GENOMIC DNA]</scope>
    <source>
        <strain evidence="6">Intl2013</strain>
        <tissue evidence="6">Whole animal</tissue>
    </source>
</reference>
<evidence type="ECO:0000256" key="4">
    <source>
        <dbReference type="ARBA" id="ARBA00024819"/>
    </source>
</evidence>
<organism evidence="6 7">
    <name type="scientific">Intoshia linei</name>
    <dbReference type="NCBI Taxonomy" id="1819745"/>
    <lineage>
        <taxon>Eukaryota</taxon>
        <taxon>Metazoa</taxon>
        <taxon>Spiralia</taxon>
        <taxon>Lophotrochozoa</taxon>
        <taxon>Mesozoa</taxon>
        <taxon>Orthonectida</taxon>
        <taxon>Rhopaluridae</taxon>
        <taxon>Intoshia</taxon>
    </lineage>
</organism>
<dbReference type="InterPro" id="IPR029239">
    <property type="entry name" value="CFAP418"/>
</dbReference>